<dbReference type="GeneID" id="5853485"/>
<dbReference type="Proteomes" id="UP000008837">
    <property type="component" value="Unassembled WGS sequence"/>
</dbReference>
<reference evidence="1 2" key="1">
    <citation type="journal article" date="2007" name="Proc. Natl. Acad. Sci. U.S.A.">
        <title>Dandruff-associated Malassezia genomes reveal convergent and divergent virulence traits shared with plant and human fungal pathogens.</title>
        <authorList>
            <person name="Xu J."/>
            <person name="Saunders C.W."/>
            <person name="Hu P."/>
            <person name="Grant R.A."/>
            <person name="Boekhout T."/>
            <person name="Kuramae E.E."/>
            <person name="Kronstad J.W."/>
            <person name="Deangelis Y.M."/>
            <person name="Reeder N.L."/>
            <person name="Johnstone K.R."/>
            <person name="Leland M."/>
            <person name="Fieno A.M."/>
            <person name="Begley W.M."/>
            <person name="Sun Y."/>
            <person name="Lacey M.P."/>
            <person name="Chaudhary T."/>
            <person name="Keough T."/>
            <person name="Chu L."/>
            <person name="Sears R."/>
            <person name="Yuan B."/>
            <person name="Dawson T.L.Jr."/>
        </authorList>
    </citation>
    <scope>NUCLEOTIDE SEQUENCE [LARGE SCALE GENOMIC DNA]</scope>
    <source>
        <strain evidence="2">ATCC MYA-4612 / CBS 7966</strain>
    </source>
</reference>
<dbReference type="InParanoid" id="A8QA87"/>
<dbReference type="OrthoDB" id="21617at2759"/>
<dbReference type="EMBL" id="AAYY01000014">
    <property type="protein sequence ID" value="EDP41965.1"/>
    <property type="molecule type" value="Genomic_DNA"/>
</dbReference>
<accession>A8QA87</accession>
<dbReference type="KEGG" id="mgl:MGL_3646"/>
<keyword evidence="2" id="KW-1185">Reference proteome</keyword>
<sequence length="199" mass="22294">MPSQPQNDPGGVQALLAKLRSLQDRVTDTDPNQCTQSGHLRPWAVSSRPLPAYLRRSGVLASGTSNPLALSKQQQAAPRDVENEQAVKHTLMLCEDASFLKAFGKVRHCPVLMQLQTEQDALELALAKERTALVGKDEEHLRGPKYVIKPVILFSSMQLTKPSGARTQAAYAHWTWEALRRWNQLRYSQQQQLEQVCIS</sequence>
<organism evidence="1 2">
    <name type="scientific">Malassezia globosa (strain ATCC MYA-4612 / CBS 7966)</name>
    <name type="common">Dandruff-associated fungus</name>
    <dbReference type="NCBI Taxonomy" id="425265"/>
    <lineage>
        <taxon>Eukaryota</taxon>
        <taxon>Fungi</taxon>
        <taxon>Dikarya</taxon>
        <taxon>Basidiomycota</taxon>
        <taxon>Ustilaginomycotina</taxon>
        <taxon>Malasseziomycetes</taxon>
        <taxon>Malasseziales</taxon>
        <taxon>Malasseziaceae</taxon>
        <taxon>Malassezia</taxon>
    </lineage>
</organism>
<evidence type="ECO:0000313" key="2">
    <source>
        <dbReference type="Proteomes" id="UP000008837"/>
    </source>
</evidence>
<dbReference type="RefSeq" id="XP_001729179.1">
    <property type="nucleotide sequence ID" value="XM_001729127.1"/>
</dbReference>
<comment type="caution">
    <text evidence="1">The sequence shown here is derived from an EMBL/GenBank/DDBJ whole genome shotgun (WGS) entry which is preliminary data.</text>
</comment>
<proteinExistence type="predicted"/>
<dbReference type="VEuPathDB" id="FungiDB:MGL_3646"/>
<protein>
    <submittedName>
        <fullName evidence="1">Uncharacterized protein</fullName>
    </submittedName>
</protein>
<gene>
    <name evidence="1" type="ORF">MGL_3646</name>
</gene>
<dbReference type="AlphaFoldDB" id="A8QA87"/>
<dbReference type="STRING" id="425265.A8QA87"/>
<evidence type="ECO:0000313" key="1">
    <source>
        <dbReference type="EMBL" id="EDP41965.1"/>
    </source>
</evidence>
<name>A8QA87_MALGO</name>